<organism evidence="9">
    <name type="scientific">freshwater metagenome</name>
    <dbReference type="NCBI Taxonomy" id="449393"/>
    <lineage>
        <taxon>unclassified sequences</taxon>
        <taxon>metagenomes</taxon>
        <taxon>ecological metagenomes</taxon>
    </lineage>
</organism>
<dbReference type="Pfam" id="PF03773">
    <property type="entry name" value="ArsP_1"/>
    <property type="match status" value="1"/>
</dbReference>
<evidence type="ECO:0000256" key="5">
    <source>
        <dbReference type="ARBA" id="ARBA00022989"/>
    </source>
</evidence>
<feature type="transmembrane region" description="Helical" evidence="7">
    <location>
        <begin position="342"/>
        <end position="359"/>
    </location>
</feature>
<comment type="subcellular location">
    <subcellularLocation>
        <location evidence="1">Cell membrane</location>
        <topology evidence="1">Multi-pass membrane protein</topology>
    </subcellularLocation>
</comment>
<feature type="transmembrane region" description="Helical" evidence="7">
    <location>
        <begin position="297"/>
        <end position="322"/>
    </location>
</feature>
<dbReference type="PANTHER" id="PTHR42775">
    <property type="entry name" value="PERMEASE RV2963-RELATED"/>
    <property type="match status" value="1"/>
</dbReference>
<dbReference type="GO" id="GO:0005886">
    <property type="term" value="C:plasma membrane"/>
    <property type="evidence" value="ECO:0007669"/>
    <property type="project" value="UniProtKB-SubCell"/>
</dbReference>
<evidence type="ECO:0000259" key="8">
    <source>
        <dbReference type="SMART" id="SM00746"/>
    </source>
</evidence>
<keyword evidence="5 7" id="KW-1133">Transmembrane helix</keyword>
<name>A0A6J7RUZ0_9ZZZZ</name>
<evidence type="ECO:0000313" key="9">
    <source>
        <dbReference type="EMBL" id="CAB5032683.1"/>
    </source>
</evidence>
<accession>A0A6J7RUZ0</accession>
<feature type="transmembrane region" description="Helical" evidence="7">
    <location>
        <begin position="92"/>
        <end position="113"/>
    </location>
</feature>
<sequence length="402" mass="43376">MSHALSLLLEGLGHAVMMAWQIWWALVLGFAISAMVQAWAPHERIEALLSGPGVAPIARATGFGAASSSCSYAAIAIAKSLFQKGASSASSLAFQFASTNLVWELGLVIWVLMGWQFTLAEYLGGIVMILLMWAMLRLFVSKKLEEQARQHARGADTGHEHHMAATDIPLREKLTDSQSWSDVAHNFRGDWQMLWKEIVIGLLLAGYIALLGDDFFNGLFLTGAPPLVQTVWGALIGPVIAMLSFVCSVGNIPLAAVLWSGGLSFAGVLAFIFADLIVLPIIVAYRKYYGNAYAARIVALMFVTMVLAALIIDVLFGAVGLIPSVRPTTNDVFGTIKLDYKAVLNAIATVAFIALWTITAKRGATDPVCGMSVDKQVALKSEVDGKTWYFCGPGCQEKFLAE</sequence>
<dbReference type="InterPro" id="IPR053166">
    <property type="entry name" value="UPF0718_permease"/>
</dbReference>
<dbReference type="EMBL" id="CAFBPX010000068">
    <property type="protein sequence ID" value="CAB5032683.1"/>
    <property type="molecule type" value="Genomic_DNA"/>
</dbReference>
<dbReference type="AlphaFoldDB" id="A0A6J7RUZ0"/>
<feature type="transmembrane region" description="Helical" evidence="7">
    <location>
        <begin position="265"/>
        <end position="285"/>
    </location>
</feature>
<comment type="similarity">
    <text evidence="2">Belongs to the UPF0718 family.</text>
</comment>
<feature type="domain" description="TRASH" evidence="8">
    <location>
        <begin position="366"/>
        <end position="402"/>
    </location>
</feature>
<evidence type="ECO:0000256" key="1">
    <source>
        <dbReference type="ARBA" id="ARBA00004651"/>
    </source>
</evidence>
<evidence type="ECO:0000256" key="7">
    <source>
        <dbReference type="SAM" id="Phobius"/>
    </source>
</evidence>
<dbReference type="PANTHER" id="PTHR42775:SF1">
    <property type="entry name" value="PERMEASE RV2963-RELATED"/>
    <property type="match status" value="1"/>
</dbReference>
<evidence type="ECO:0000256" key="4">
    <source>
        <dbReference type="ARBA" id="ARBA00022692"/>
    </source>
</evidence>
<dbReference type="InterPro" id="IPR011017">
    <property type="entry name" value="TRASH_dom"/>
</dbReference>
<keyword evidence="4 7" id="KW-0812">Transmembrane</keyword>
<keyword evidence="6 7" id="KW-0472">Membrane</keyword>
<feature type="transmembrane region" description="Helical" evidence="7">
    <location>
        <begin position="232"/>
        <end position="258"/>
    </location>
</feature>
<feature type="transmembrane region" description="Helical" evidence="7">
    <location>
        <begin position="20"/>
        <end position="40"/>
    </location>
</feature>
<feature type="transmembrane region" description="Helical" evidence="7">
    <location>
        <begin position="119"/>
        <end position="140"/>
    </location>
</feature>
<keyword evidence="3" id="KW-1003">Cell membrane</keyword>
<feature type="transmembrane region" description="Helical" evidence="7">
    <location>
        <begin position="194"/>
        <end position="212"/>
    </location>
</feature>
<dbReference type="Pfam" id="PF04945">
    <property type="entry name" value="YHS"/>
    <property type="match status" value="1"/>
</dbReference>
<reference evidence="9" key="1">
    <citation type="submission" date="2020-05" db="EMBL/GenBank/DDBJ databases">
        <authorList>
            <person name="Chiriac C."/>
            <person name="Salcher M."/>
            <person name="Ghai R."/>
            <person name="Kavagutti S V."/>
        </authorList>
    </citation>
    <scope>NUCLEOTIDE SEQUENCE</scope>
</reference>
<proteinExistence type="inferred from homology"/>
<dbReference type="InterPro" id="IPR007029">
    <property type="entry name" value="YHS_dom"/>
</dbReference>
<evidence type="ECO:0000256" key="2">
    <source>
        <dbReference type="ARBA" id="ARBA00006386"/>
    </source>
</evidence>
<evidence type="ECO:0000256" key="6">
    <source>
        <dbReference type="ARBA" id="ARBA00023136"/>
    </source>
</evidence>
<evidence type="ECO:0000256" key="3">
    <source>
        <dbReference type="ARBA" id="ARBA00022475"/>
    </source>
</evidence>
<dbReference type="InterPro" id="IPR005524">
    <property type="entry name" value="DUF318"/>
</dbReference>
<gene>
    <name evidence="9" type="ORF">UFOPK4175_00513</name>
</gene>
<dbReference type="SMART" id="SM00746">
    <property type="entry name" value="TRASH"/>
    <property type="match status" value="1"/>
</dbReference>
<protein>
    <submittedName>
        <fullName evidence="9">Unannotated protein</fullName>
    </submittedName>
</protein>